<evidence type="ECO:0000256" key="4">
    <source>
        <dbReference type="ARBA" id="ARBA00005600"/>
    </source>
</evidence>
<comment type="similarity">
    <text evidence="4 18">Belongs to the pancreatic ribonuclease family.</text>
</comment>
<evidence type="ECO:0000256" key="10">
    <source>
        <dbReference type="ARBA" id="ARBA00022801"/>
    </source>
</evidence>
<evidence type="ECO:0000256" key="5">
    <source>
        <dbReference type="ARBA" id="ARBA00022525"/>
    </source>
</evidence>
<evidence type="ECO:0000313" key="21">
    <source>
        <dbReference type="Proteomes" id="UP000028990"/>
    </source>
</evidence>
<evidence type="ECO:0000256" key="14">
    <source>
        <dbReference type="ARBA" id="ARBA00023228"/>
    </source>
</evidence>
<evidence type="ECO:0000256" key="3">
    <source>
        <dbReference type="ARBA" id="ARBA00004613"/>
    </source>
</evidence>
<comment type="subcellular location">
    <subcellularLocation>
        <location evidence="2">Cytoplasmic granule</location>
    </subcellularLocation>
    <subcellularLocation>
        <location evidence="1">Lysosome</location>
    </subcellularLocation>
    <subcellularLocation>
        <location evidence="3">Secreted</location>
    </subcellularLocation>
</comment>
<evidence type="ECO:0000313" key="20">
    <source>
        <dbReference type="EMBL" id="KFO38587.1"/>
    </source>
</evidence>
<dbReference type="PANTHER" id="PTHR11437:SF4">
    <property type="entry name" value="RIBONUCLEASE K6"/>
    <property type="match status" value="1"/>
</dbReference>
<keyword evidence="8" id="KW-0732">Signal</keyword>
<dbReference type="InterPro" id="IPR023412">
    <property type="entry name" value="RNaseA_domain"/>
</dbReference>
<evidence type="ECO:0000256" key="2">
    <source>
        <dbReference type="ARBA" id="ARBA00004463"/>
    </source>
</evidence>
<proteinExistence type="inferred from homology"/>
<dbReference type="GO" id="GO:0005576">
    <property type="term" value="C:extracellular region"/>
    <property type="evidence" value="ECO:0007669"/>
    <property type="project" value="UniProtKB-SubCell"/>
</dbReference>
<dbReference type="Gene3D" id="3.10.130.10">
    <property type="entry name" value="Ribonuclease A-like domain"/>
    <property type="match status" value="1"/>
</dbReference>
<keyword evidence="21" id="KW-1185">Reference proteome</keyword>
<evidence type="ECO:0000256" key="1">
    <source>
        <dbReference type="ARBA" id="ARBA00004371"/>
    </source>
</evidence>
<keyword evidence="6" id="KW-0929">Antimicrobial</keyword>
<keyword evidence="14" id="KW-0458">Lysosome</keyword>
<dbReference type="Pfam" id="PF00074">
    <property type="entry name" value="RnaseA"/>
    <property type="match status" value="1"/>
</dbReference>
<name>A0A091E5F2_FUKDA</name>
<evidence type="ECO:0000256" key="9">
    <source>
        <dbReference type="ARBA" id="ARBA00022759"/>
    </source>
</evidence>
<comment type="function">
    <text evidence="17">Ribonuclease which shows a preference for the pyrimidines uridine and cytosine. Has potent antibacterial activity against a range of Gram-positive and Gram-negative bacteria, including P.aeruginosa, A.baumanii, M.luteus, S.aureus, E.faecalis, E.faecium, S.saprophyticus and E.coli. Causes loss of bacterial membrane integrity, and also promotes agglutination of Gram-negative bacteria. Probably contributes to urinary tract sterility. Bactericidal activity is independent of RNase activity.</text>
</comment>
<keyword evidence="7 18" id="KW-0540">Nuclease</keyword>
<keyword evidence="12" id="KW-1015">Disulfide bond</keyword>
<keyword evidence="10 18" id="KW-0378">Hydrolase</keyword>
<dbReference type="InterPro" id="IPR001427">
    <property type="entry name" value="RNaseA"/>
</dbReference>
<sequence length="99" mass="10918">MAAVNQHLPRCKAVNTFLHDTPQNVINACTRRNICCRNCQNNCHRSGNPVTATTCRLIGGIFPPNCRYTPGGMFSEFVVACNPRQAGDPPNPWVPVHLD</sequence>
<protein>
    <recommendedName>
        <fullName evidence="16">Ribonuclease K6</fullName>
    </recommendedName>
</protein>
<evidence type="ECO:0000256" key="13">
    <source>
        <dbReference type="ARBA" id="ARBA00023180"/>
    </source>
</evidence>
<dbReference type="GO" id="GO:0003676">
    <property type="term" value="F:nucleic acid binding"/>
    <property type="evidence" value="ECO:0007669"/>
    <property type="project" value="InterPro"/>
</dbReference>
<dbReference type="PRINTS" id="PR00794">
    <property type="entry name" value="RIBONUCLEASE"/>
</dbReference>
<dbReference type="PROSITE" id="PS00127">
    <property type="entry name" value="RNASE_PANCREATIC"/>
    <property type="match status" value="1"/>
</dbReference>
<dbReference type="GO" id="GO:0005764">
    <property type="term" value="C:lysosome"/>
    <property type="evidence" value="ECO:0007669"/>
    <property type="project" value="UniProtKB-SubCell"/>
</dbReference>
<evidence type="ECO:0000256" key="18">
    <source>
        <dbReference type="RuleBase" id="RU000651"/>
    </source>
</evidence>
<evidence type="ECO:0000256" key="15">
    <source>
        <dbReference type="ARBA" id="ARBA00038824"/>
    </source>
</evidence>
<evidence type="ECO:0000256" key="17">
    <source>
        <dbReference type="ARBA" id="ARBA00045485"/>
    </source>
</evidence>
<evidence type="ECO:0000256" key="11">
    <source>
        <dbReference type="ARBA" id="ARBA00023022"/>
    </source>
</evidence>
<organism evidence="20 21">
    <name type="scientific">Fukomys damarensis</name>
    <name type="common">Damaraland mole rat</name>
    <name type="synonym">Cryptomys damarensis</name>
    <dbReference type="NCBI Taxonomy" id="885580"/>
    <lineage>
        <taxon>Eukaryota</taxon>
        <taxon>Metazoa</taxon>
        <taxon>Chordata</taxon>
        <taxon>Craniata</taxon>
        <taxon>Vertebrata</taxon>
        <taxon>Euteleostomi</taxon>
        <taxon>Mammalia</taxon>
        <taxon>Eutheria</taxon>
        <taxon>Euarchontoglires</taxon>
        <taxon>Glires</taxon>
        <taxon>Rodentia</taxon>
        <taxon>Hystricomorpha</taxon>
        <taxon>Bathyergidae</taxon>
        <taxon>Fukomys</taxon>
    </lineage>
</organism>
<evidence type="ECO:0000256" key="8">
    <source>
        <dbReference type="ARBA" id="ARBA00022729"/>
    </source>
</evidence>
<dbReference type="OMA" id="NCQNNCH"/>
<dbReference type="GO" id="GO:0004519">
    <property type="term" value="F:endonuclease activity"/>
    <property type="evidence" value="ECO:0007669"/>
    <property type="project" value="UniProtKB-KW"/>
</dbReference>
<reference evidence="20 21" key="1">
    <citation type="submission" date="2013-11" db="EMBL/GenBank/DDBJ databases">
        <title>The Damaraland mole rat (Fukomys damarensis) genome and evolution of African mole rats.</title>
        <authorList>
            <person name="Gladyshev V.N."/>
            <person name="Fang X."/>
        </authorList>
    </citation>
    <scope>NUCLEOTIDE SEQUENCE [LARGE SCALE GENOMIC DNA]</scope>
    <source>
        <tissue evidence="20">Liver</tissue>
    </source>
</reference>
<evidence type="ECO:0000259" key="19">
    <source>
        <dbReference type="SMART" id="SM00092"/>
    </source>
</evidence>
<comment type="subunit">
    <text evidence="15">Interacts (via N-terminus) with bacterial lipopolysaccharide (LPS).</text>
</comment>
<evidence type="ECO:0000256" key="12">
    <source>
        <dbReference type="ARBA" id="ARBA00023157"/>
    </source>
</evidence>
<dbReference type="AlphaFoldDB" id="A0A091E5F2"/>
<dbReference type="SMART" id="SM00092">
    <property type="entry name" value="RNAse_Pc"/>
    <property type="match status" value="1"/>
</dbReference>
<dbReference type="PANTHER" id="PTHR11437">
    <property type="entry name" value="RIBONUCLEASE"/>
    <property type="match status" value="1"/>
</dbReference>
<keyword evidence="13" id="KW-0325">Glycoprotein</keyword>
<dbReference type="EMBL" id="KN102078">
    <property type="protein sequence ID" value="KFO38587.1"/>
    <property type="molecule type" value="Genomic_DNA"/>
</dbReference>
<dbReference type="SUPFAM" id="SSF54076">
    <property type="entry name" value="RNase A-like"/>
    <property type="match status" value="1"/>
</dbReference>
<dbReference type="InterPro" id="IPR023411">
    <property type="entry name" value="RNaseA_AS"/>
</dbReference>
<dbReference type="STRING" id="885580.ENSFDAP00000020961"/>
<keyword evidence="11" id="KW-0044">Antibiotic</keyword>
<keyword evidence="5" id="KW-0964">Secreted</keyword>
<dbReference type="GO" id="GO:0004540">
    <property type="term" value="F:RNA nuclease activity"/>
    <property type="evidence" value="ECO:0007669"/>
    <property type="project" value="TreeGrafter"/>
</dbReference>
<feature type="domain" description="Ribonuclease A-domain" evidence="19">
    <location>
        <begin position="1"/>
        <end position="99"/>
    </location>
</feature>
<dbReference type="GO" id="GO:0016787">
    <property type="term" value="F:hydrolase activity"/>
    <property type="evidence" value="ECO:0007669"/>
    <property type="project" value="UniProtKB-KW"/>
</dbReference>
<dbReference type="GO" id="GO:0050830">
    <property type="term" value="P:defense response to Gram-positive bacterium"/>
    <property type="evidence" value="ECO:0007669"/>
    <property type="project" value="TreeGrafter"/>
</dbReference>
<accession>A0A091E5F2</accession>
<gene>
    <name evidence="20" type="ORF">H920_00008</name>
</gene>
<evidence type="ECO:0000256" key="7">
    <source>
        <dbReference type="ARBA" id="ARBA00022722"/>
    </source>
</evidence>
<dbReference type="InterPro" id="IPR036816">
    <property type="entry name" value="RNaseA-like_dom_sf"/>
</dbReference>
<dbReference type="Proteomes" id="UP000028990">
    <property type="component" value="Unassembled WGS sequence"/>
</dbReference>
<keyword evidence="9 18" id="KW-0255">Endonuclease</keyword>
<evidence type="ECO:0000256" key="6">
    <source>
        <dbReference type="ARBA" id="ARBA00022529"/>
    </source>
</evidence>
<evidence type="ECO:0000256" key="16">
    <source>
        <dbReference type="ARBA" id="ARBA00039800"/>
    </source>
</evidence>